<evidence type="ECO:0000259" key="1">
    <source>
        <dbReference type="Pfam" id="PF01636"/>
    </source>
</evidence>
<reference evidence="2" key="1">
    <citation type="submission" date="2020-11" db="EMBL/GenBank/DDBJ databases">
        <authorList>
            <consortium name="DOE Joint Genome Institute"/>
            <person name="Ahrendt S."/>
            <person name="Riley R."/>
            <person name="Andreopoulos W."/>
            <person name="Labutti K."/>
            <person name="Pangilinan J."/>
            <person name="Ruiz-Duenas F.J."/>
            <person name="Barrasa J.M."/>
            <person name="Sanchez-Garcia M."/>
            <person name="Camarero S."/>
            <person name="Miyauchi S."/>
            <person name="Serrano A."/>
            <person name="Linde D."/>
            <person name="Babiker R."/>
            <person name="Drula E."/>
            <person name="Ayuso-Fernandez I."/>
            <person name="Pacheco R."/>
            <person name="Padilla G."/>
            <person name="Ferreira P."/>
            <person name="Barriuso J."/>
            <person name="Kellner H."/>
            <person name="Castanera R."/>
            <person name="Alfaro M."/>
            <person name="Ramirez L."/>
            <person name="Pisabarro A.G."/>
            <person name="Kuo A."/>
            <person name="Tritt A."/>
            <person name="Lipzen A."/>
            <person name="He G."/>
            <person name="Yan M."/>
            <person name="Ng V."/>
            <person name="Cullen D."/>
            <person name="Martin F."/>
            <person name="Rosso M.-N."/>
            <person name="Henrissat B."/>
            <person name="Hibbett D."/>
            <person name="Martinez A.T."/>
            <person name="Grigoriev I.V."/>
        </authorList>
    </citation>
    <scope>NUCLEOTIDE SEQUENCE</scope>
    <source>
        <strain evidence="2">AH 40177</strain>
    </source>
</reference>
<dbReference type="Gene3D" id="3.90.1200.10">
    <property type="match status" value="1"/>
</dbReference>
<accession>A0A9P5Q031</accession>
<keyword evidence="3" id="KW-1185">Reference proteome</keyword>
<gene>
    <name evidence="2" type="ORF">BDP27DRAFT_1382213</name>
</gene>
<dbReference type="InterPro" id="IPR002575">
    <property type="entry name" value="Aminoglycoside_PTrfase"/>
</dbReference>
<name>A0A9P5Q031_9AGAR</name>
<protein>
    <recommendedName>
        <fullName evidence="1">Aminoglycoside phosphotransferase domain-containing protein</fullName>
    </recommendedName>
</protein>
<dbReference type="EMBL" id="JADNRY010000026">
    <property type="protein sequence ID" value="KAF9072202.1"/>
    <property type="molecule type" value="Genomic_DNA"/>
</dbReference>
<dbReference type="AlphaFoldDB" id="A0A9P5Q031"/>
<organism evidence="2 3">
    <name type="scientific">Rhodocollybia butyracea</name>
    <dbReference type="NCBI Taxonomy" id="206335"/>
    <lineage>
        <taxon>Eukaryota</taxon>
        <taxon>Fungi</taxon>
        <taxon>Dikarya</taxon>
        <taxon>Basidiomycota</taxon>
        <taxon>Agaricomycotina</taxon>
        <taxon>Agaricomycetes</taxon>
        <taxon>Agaricomycetidae</taxon>
        <taxon>Agaricales</taxon>
        <taxon>Marasmiineae</taxon>
        <taxon>Omphalotaceae</taxon>
        <taxon>Rhodocollybia</taxon>
    </lineage>
</organism>
<dbReference type="SUPFAM" id="SSF56112">
    <property type="entry name" value="Protein kinase-like (PK-like)"/>
    <property type="match status" value="1"/>
</dbReference>
<sequence length="260" mass="28656">MPILISSLPKSQALADAKTAIESHSTAEVVSVHLAEEQGMYSRTFVAALADGSELIVQLKDNEIDLTKVSLALALLGAIVPSMHAAKCEKAHYAYVSSLIPGVIWSVKEDADWNEVLDVDARSRIENLLTKVDELKALPLALCHIDINERNIIVNDGADIVGLIDWEQASLLPFGMNAWCIRYLAVKTHRRVDHISEATLPMAHAFWSSQLHPAVVTAMQVGYILIGVLIEGITPSEMVLSSLVERYDWLEHVFRPLCKV</sequence>
<dbReference type="Pfam" id="PF01636">
    <property type="entry name" value="APH"/>
    <property type="match status" value="1"/>
</dbReference>
<evidence type="ECO:0000313" key="2">
    <source>
        <dbReference type="EMBL" id="KAF9072202.1"/>
    </source>
</evidence>
<comment type="caution">
    <text evidence="2">The sequence shown here is derived from an EMBL/GenBank/DDBJ whole genome shotgun (WGS) entry which is preliminary data.</text>
</comment>
<dbReference type="OrthoDB" id="10003767at2759"/>
<feature type="domain" description="Aminoglycoside phosphotransferase" evidence="1">
    <location>
        <begin position="72"/>
        <end position="174"/>
    </location>
</feature>
<evidence type="ECO:0000313" key="3">
    <source>
        <dbReference type="Proteomes" id="UP000772434"/>
    </source>
</evidence>
<dbReference type="InterPro" id="IPR011009">
    <property type="entry name" value="Kinase-like_dom_sf"/>
</dbReference>
<dbReference type="Proteomes" id="UP000772434">
    <property type="component" value="Unassembled WGS sequence"/>
</dbReference>
<proteinExistence type="predicted"/>